<feature type="compositionally biased region" description="Pro residues" evidence="1">
    <location>
        <begin position="26"/>
        <end position="35"/>
    </location>
</feature>
<feature type="region of interest" description="Disordered" evidence="1">
    <location>
        <begin position="55"/>
        <end position="100"/>
    </location>
</feature>
<protein>
    <submittedName>
        <fullName evidence="2">Uncharacterized protein</fullName>
    </submittedName>
</protein>
<evidence type="ECO:0000256" key="1">
    <source>
        <dbReference type="SAM" id="MobiDB-lite"/>
    </source>
</evidence>
<gene>
    <name evidence="2" type="ORF">g.34980</name>
</gene>
<feature type="non-terminal residue" evidence="2">
    <location>
        <position position="1"/>
    </location>
</feature>
<feature type="region of interest" description="Disordered" evidence="1">
    <location>
        <begin position="1"/>
        <end position="40"/>
    </location>
</feature>
<name>A0A1B6GLC4_9HEMI</name>
<accession>A0A1B6GLC4</accession>
<proteinExistence type="predicted"/>
<feature type="region of interest" description="Disordered" evidence="1">
    <location>
        <begin position="158"/>
        <end position="199"/>
    </location>
</feature>
<dbReference type="EMBL" id="GECZ01006666">
    <property type="protein sequence ID" value="JAS63103.1"/>
    <property type="molecule type" value="Transcribed_RNA"/>
</dbReference>
<dbReference type="AlphaFoldDB" id="A0A1B6GLC4"/>
<sequence length="199" mass="22272">QSDIGHQMFGRPPLFGSRVPHHNAPFPLPPRPGTPRPDHPCNLMRTPPPCFGNPNTVNFSQSEHRTNTSQGLSNKTNNHTSFSPNQVQASNNYSRWGQPFSRSENPWGNFLASRNDPVINNNPLPSSPFWNQRPPQSPNVPTPFSALPNSPFVPLCPPPQPFWPTQSLPQSRNAPYNNPSHINFNSNFPPPPSPNHFNR</sequence>
<feature type="compositionally biased region" description="Pro residues" evidence="1">
    <location>
        <begin position="188"/>
        <end position="199"/>
    </location>
</feature>
<organism evidence="2">
    <name type="scientific">Cuerna arida</name>
    <dbReference type="NCBI Taxonomy" id="1464854"/>
    <lineage>
        <taxon>Eukaryota</taxon>
        <taxon>Metazoa</taxon>
        <taxon>Ecdysozoa</taxon>
        <taxon>Arthropoda</taxon>
        <taxon>Hexapoda</taxon>
        <taxon>Insecta</taxon>
        <taxon>Pterygota</taxon>
        <taxon>Neoptera</taxon>
        <taxon>Paraneoptera</taxon>
        <taxon>Hemiptera</taxon>
        <taxon>Auchenorrhyncha</taxon>
        <taxon>Membracoidea</taxon>
        <taxon>Cicadellidae</taxon>
        <taxon>Cicadellinae</taxon>
        <taxon>Proconiini</taxon>
        <taxon>Cuerna</taxon>
    </lineage>
</organism>
<reference evidence="2" key="1">
    <citation type="submission" date="2015-11" db="EMBL/GenBank/DDBJ databases">
        <title>De novo transcriptome assembly of four potential Pierce s Disease insect vectors from Arizona vineyards.</title>
        <authorList>
            <person name="Tassone E.E."/>
        </authorList>
    </citation>
    <scope>NUCLEOTIDE SEQUENCE</scope>
</reference>
<evidence type="ECO:0000313" key="2">
    <source>
        <dbReference type="EMBL" id="JAS63103.1"/>
    </source>
</evidence>
<feature type="compositionally biased region" description="Low complexity" evidence="1">
    <location>
        <begin position="177"/>
        <end position="187"/>
    </location>
</feature>